<evidence type="ECO:0000256" key="17">
    <source>
        <dbReference type="ARBA" id="ARBA00023264"/>
    </source>
</evidence>
<comment type="pathway">
    <text evidence="4">Lipid metabolism.</text>
</comment>
<evidence type="ECO:0000256" key="18">
    <source>
        <dbReference type="RuleBase" id="RU003938"/>
    </source>
</evidence>
<evidence type="ECO:0000256" key="4">
    <source>
        <dbReference type="ARBA" id="ARBA00005189"/>
    </source>
</evidence>
<keyword evidence="13 19" id="KW-1133">Transmembrane helix</keyword>
<keyword evidence="12 18" id="KW-0548">Nucleotidyltransferase</keyword>
<proteinExistence type="inferred from homology"/>
<dbReference type="EC" id="2.7.7.41" evidence="6 18"/>
<comment type="similarity">
    <text evidence="5 18">Belongs to the CDS family.</text>
</comment>
<feature type="transmembrane region" description="Helical" evidence="19">
    <location>
        <begin position="146"/>
        <end position="165"/>
    </location>
</feature>
<keyword evidence="15 19" id="KW-0472">Membrane</keyword>
<dbReference type="EMBL" id="JACHBL010000001">
    <property type="protein sequence ID" value="MBB5598099.1"/>
    <property type="molecule type" value="Genomic_DNA"/>
</dbReference>
<evidence type="ECO:0000256" key="12">
    <source>
        <dbReference type="ARBA" id="ARBA00022695"/>
    </source>
</evidence>
<keyword evidence="8" id="KW-1003">Cell membrane</keyword>
<evidence type="ECO:0000256" key="3">
    <source>
        <dbReference type="ARBA" id="ARBA00005119"/>
    </source>
</evidence>
<organism evidence="20 21">
    <name type="scientific">Neomicrococcus lactis</name>
    <dbReference type="NCBI Taxonomy" id="732241"/>
    <lineage>
        <taxon>Bacteria</taxon>
        <taxon>Bacillati</taxon>
        <taxon>Actinomycetota</taxon>
        <taxon>Actinomycetes</taxon>
        <taxon>Micrococcales</taxon>
        <taxon>Micrococcaceae</taxon>
        <taxon>Neomicrococcus</taxon>
    </lineage>
</organism>
<evidence type="ECO:0000256" key="7">
    <source>
        <dbReference type="ARBA" id="ARBA00019373"/>
    </source>
</evidence>
<dbReference type="PROSITE" id="PS01315">
    <property type="entry name" value="CDS"/>
    <property type="match status" value="1"/>
</dbReference>
<evidence type="ECO:0000256" key="1">
    <source>
        <dbReference type="ARBA" id="ARBA00001698"/>
    </source>
</evidence>
<feature type="transmembrane region" description="Helical" evidence="19">
    <location>
        <begin position="171"/>
        <end position="191"/>
    </location>
</feature>
<dbReference type="PANTHER" id="PTHR46382">
    <property type="entry name" value="PHOSPHATIDATE CYTIDYLYLTRANSFERASE"/>
    <property type="match status" value="1"/>
</dbReference>
<evidence type="ECO:0000256" key="19">
    <source>
        <dbReference type="SAM" id="Phobius"/>
    </source>
</evidence>
<keyword evidence="10 18" id="KW-0808">Transferase</keyword>
<dbReference type="Pfam" id="PF01148">
    <property type="entry name" value="CTP_transf_1"/>
    <property type="match status" value="1"/>
</dbReference>
<dbReference type="PANTHER" id="PTHR46382:SF1">
    <property type="entry name" value="PHOSPHATIDATE CYTIDYLYLTRANSFERASE"/>
    <property type="match status" value="1"/>
</dbReference>
<keyword evidence="17" id="KW-1208">Phospholipid metabolism</keyword>
<comment type="caution">
    <text evidence="20">The sequence shown here is derived from an EMBL/GenBank/DDBJ whole genome shotgun (WGS) entry which is preliminary data.</text>
</comment>
<keyword evidence="9" id="KW-0444">Lipid biosynthesis</keyword>
<dbReference type="InterPro" id="IPR000374">
    <property type="entry name" value="PC_trans"/>
</dbReference>
<evidence type="ECO:0000256" key="9">
    <source>
        <dbReference type="ARBA" id="ARBA00022516"/>
    </source>
</evidence>
<feature type="transmembrane region" description="Helical" evidence="19">
    <location>
        <begin position="212"/>
        <end position="231"/>
    </location>
</feature>
<keyword evidence="14" id="KW-0443">Lipid metabolism</keyword>
<evidence type="ECO:0000256" key="11">
    <source>
        <dbReference type="ARBA" id="ARBA00022692"/>
    </source>
</evidence>
<reference evidence="20 21" key="1">
    <citation type="submission" date="2020-08" db="EMBL/GenBank/DDBJ databases">
        <title>Sequencing the genomes of 1000 actinobacteria strains.</title>
        <authorList>
            <person name="Klenk H.-P."/>
        </authorList>
    </citation>
    <scope>NUCLEOTIDE SEQUENCE [LARGE SCALE GENOMIC DNA]</scope>
    <source>
        <strain evidence="20 21">DSM 23694</strain>
    </source>
</reference>
<evidence type="ECO:0000256" key="6">
    <source>
        <dbReference type="ARBA" id="ARBA00012487"/>
    </source>
</evidence>
<feature type="transmembrane region" description="Helical" evidence="19">
    <location>
        <begin position="95"/>
        <end position="111"/>
    </location>
</feature>
<dbReference type="GO" id="GO:0005886">
    <property type="term" value="C:plasma membrane"/>
    <property type="evidence" value="ECO:0007669"/>
    <property type="project" value="UniProtKB-SubCell"/>
</dbReference>
<keyword evidence="21" id="KW-1185">Reference proteome</keyword>
<protein>
    <recommendedName>
        <fullName evidence="7 18">Phosphatidate cytidylyltransferase</fullName>
        <ecNumber evidence="6 18">2.7.7.41</ecNumber>
    </recommendedName>
</protein>
<comment type="catalytic activity">
    <reaction evidence="1 18">
        <text>a 1,2-diacyl-sn-glycero-3-phosphate + CTP + H(+) = a CDP-1,2-diacyl-sn-glycerol + diphosphate</text>
        <dbReference type="Rhea" id="RHEA:16229"/>
        <dbReference type="ChEBI" id="CHEBI:15378"/>
        <dbReference type="ChEBI" id="CHEBI:33019"/>
        <dbReference type="ChEBI" id="CHEBI:37563"/>
        <dbReference type="ChEBI" id="CHEBI:58332"/>
        <dbReference type="ChEBI" id="CHEBI:58608"/>
        <dbReference type="EC" id="2.7.7.41"/>
    </reaction>
</comment>
<comment type="subcellular location">
    <subcellularLocation>
        <location evidence="2">Cell membrane</location>
        <topology evidence="2">Multi-pass membrane protein</topology>
    </subcellularLocation>
</comment>
<evidence type="ECO:0000256" key="14">
    <source>
        <dbReference type="ARBA" id="ARBA00023098"/>
    </source>
</evidence>
<evidence type="ECO:0000256" key="5">
    <source>
        <dbReference type="ARBA" id="ARBA00010185"/>
    </source>
</evidence>
<feature type="transmembrane region" description="Helical" evidence="19">
    <location>
        <begin position="117"/>
        <end position="134"/>
    </location>
</feature>
<keyword evidence="11 18" id="KW-0812">Transmembrane</keyword>
<dbReference type="GO" id="GO:0016024">
    <property type="term" value="P:CDP-diacylglycerol biosynthetic process"/>
    <property type="evidence" value="ECO:0007669"/>
    <property type="project" value="UniProtKB-UniPathway"/>
</dbReference>
<evidence type="ECO:0000256" key="16">
    <source>
        <dbReference type="ARBA" id="ARBA00023209"/>
    </source>
</evidence>
<dbReference type="UniPathway" id="UPA00557">
    <property type="reaction ID" value="UER00614"/>
</dbReference>
<comment type="pathway">
    <text evidence="3 18">Phospholipid metabolism; CDP-diacylglycerol biosynthesis; CDP-diacylglycerol from sn-glycerol 3-phosphate: step 3/3.</text>
</comment>
<evidence type="ECO:0000256" key="15">
    <source>
        <dbReference type="ARBA" id="ARBA00023136"/>
    </source>
</evidence>
<evidence type="ECO:0000256" key="8">
    <source>
        <dbReference type="ARBA" id="ARBA00022475"/>
    </source>
</evidence>
<evidence type="ECO:0000313" key="20">
    <source>
        <dbReference type="EMBL" id="MBB5598099.1"/>
    </source>
</evidence>
<name>A0A7W9DB24_9MICC</name>
<evidence type="ECO:0000256" key="10">
    <source>
        <dbReference type="ARBA" id="ARBA00022679"/>
    </source>
</evidence>
<feature type="transmembrane region" description="Helical" evidence="19">
    <location>
        <begin position="65"/>
        <end position="83"/>
    </location>
</feature>
<evidence type="ECO:0000256" key="13">
    <source>
        <dbReference type="ARBA" id="ARBA00022989"/>
    </source>
</evidence>
<dbReference type="GO" id="GO:0004605">
    <property type="term" value="F:phosphatidate cytidylyltransferase activity"/>
    <property type="evidence" value="ECO:0007669"/>
    <property type="project" value="UniProtKB-EC"/>
</dbReference>
<keyword evidence="16" id="KW-0594">Phospholipid biosynthesis</keyword>
<sequence>MTDPQQRPQHHPTGPMDLVHEYEALRDARAERGRASKAGRDLPAAILVGILLLGVVLVGLFWFPIAFIVVVTMFAVVGCWEVSRAFQLSNTHVPMIPLVLAAAALPVSAALAGPEGLGFATITSITVLLFWNVMSRPAHLLRSLMAGTFTALWVPLMISFAVLLFNEQDGHLKVATLLLLVVSNDTFGYLVGAMFGKHPMAPKISPKKSWEGFAGSVGGAIIVGIAASLFLLNTPWWTGLLLAVATVAAATTGDLAESLVKRELGIKDMSNILPGHGGVMDRLDSIVFASPVAYVLALLTMPGSV</sequence>
<accession>A0A7W9DB24</accession>
<evidence type="ECO:0000313" key="21">
    <source>
        <dbReference type="Proteomes" id="UP000523863"/>
    </source>
</evidence>
<dbReference type="Proteomes" id="UP000523863">
    <property type="component" value="Unassembled WGS sequence"/>
</dbReference>
<dbReference type="AlphaFoldDB" id="A0A7W9DB24"/>
<evidence type="ECO:0000256" key="2">
    <source>
        <dbReference type="ARBA" id="ARBA00004651"/>
    </source>
</evidence>
<gene>
    <name evidence="20" type="ORF">BKA12_001179</name>
</gene>